<name>A0ABM7WRC5_9BACT</name>
<organism evidence="5 6">
    <name type="scientific">Anaeromyxobacter oryzae</name>
    <dbReference type="NCBI Taxonomy" id="2918170"/>
    <lineage>
        <taxon>Bacteria</taxon>
        <taxon>Pseudomonadati</taxon>
        <taxon>Myxococcota</taxon>
        <taxon>Myxococcia</taxon>
        <taxon>Myxococcales</taxon>
        <taxon>Cystobacterineae</taxon>
        <taxon>Anaeromyxobacteraceae</taxon>
        <taxon>Anaeromyxobacter</taxon>
    </lineage>
</organism>
<evidence type="ECO:0000313" key="5">
    <source>
        <dbReference type="EMBL" id="BDG02011.1"/>
    </source>
</evidence>
<proteinExistence type="inferred from homology"/>
<sequence length="372" mass="38446">MPAGPGWAILLAVQLGAAPAVAPRPLYSEVRAPPEAPASAGSGLPELSRLAEAAIPAVVGVLTSQTAPQGTDDSLKDLFDKLHDGPRKGIGSGFIIHRDGWILTNAHVVEGADGVEVDLGGGAKLPARVVGMDGESDVALLKVNPPRPLPIVPLGDSDRIVVAEWVMVIGSPFGLDHSVTLGIVSHTGRSDISPVGRPGTYDFIQTDASINPGNSGGPLLNLRGEVIGIATAVNATGQGIGFAIPINMAKEIVGQLKERGRVVRSWLGVSVKEAPTDPGIPTSGVQITELAPNGPAASAGLKVGDVITSVQGHEIRSPARLRWYVSTAGVGHEVELRLKRGGDVEEHVVKVPLAEVPAQEQARAQARELLGE</sequence>
<comment type="similarity">
    <text evidence="1">Belongs to the peptidase S1C family.</text>
</comment>
<dbReference type="Pfam" id="PF13180">
    <property type="entry name" value="PDZ_2"/>
    <property type="match status" value="1"/>
</dbReference>
<feature type="domain" description="PDZ" evidence="4">
    <location>
        <begin position="251"/>
        <end position="342"/>
    </location>
</feature>
<keyword evidence="3" id="KW-0378">Hydrolase</keyword>
<evidence type="ECO:0000256" key="3">
    <source>
        <dbReference type="ARBA" id="ARBA00022801"/>
    </source>
</evidence>
<dbReference type="EMBL" id="AP025591">
    <property type="protein sequence ID" value="BDG02011.1"/>
    <property type="molecule type" value="Genomic_DNA"/>
</dbReference>
<dbReference type="SUPFAM" id="SSF50494">
    <property type="entry name" value="Trypsin-like serine proteases"/>
    <property type="match status" value="1"/>
</dbReference>
<protein>
    <submittedName>
        <fullName evidence="5">Peptidase</fullName>
    </submittedName>
</protein>
<evidence type="ECO:0000313" key="6">
    <source>
        <dbReference type="Proteomes" id="UP001162891"/>
    </source>
</evidence>
<gene>
    <name evidence="5" type="primary">degP_1</name>
    <name evidence="5" type="ORF">AMOR_10070</name>
</gene>
<dbReference type="PANTHER" id="PTHR22939">
    <property type="entry name" value="SERINE PROTEASE FAMILY S1C HTRA-RELATED"/>
    <property type="match status" value="1"/>
</dbReference>
<evidence type="ECO:0000256" key="1">
    <source>
        <dbReference type="ARBA" id="ARBA00010541"/>
    </source>
</evidence>
<dbReference type="InterPro" id="IPR001940">
    <property type="entry name" value="Peptidase_S1C"/>
</dbReference>
<reference evidence="6" key="1">
    <citation type="journal article" date="2022" name="Int. J. Syst. Evol. Microbiol.">
        <title>Anaeromyxobacter oryzae sp. nov., Anaeromyxobacter diazotrophicus sp. nov. and Anaeromyxobacter paludicola sp. nov., isolated from paddy soils.</title>
        <authorList>
            <person name="Itoh H."/>
            <person name="Xu Z."/>
            <person name="Mise K."/>
            <person name="Masuda Y."/>
            <person name="Ushijima N."/>
            <person name="Hayakawa C."/>
            <person name="Shiratori Y."/>
            <person name="Senoo K."/>
        </authorList>
    </citation>
    <scope>NUCLEOTIDE SEQUENCE [LARGE SCALE GENOMIC DNA]</scope>
    <source>
        <strain evidence="6">Red232</strain>
    </source>
</reference>
<dbReference type="PRINTS" id="PR00834">
    <property type="entry name" value="PROTEASES2C"/>
</dbReference>
<evidence type="ECO:0000259" key="4">
    <source>
        <dbReference type="PROSITE" id="PS50106"/>
    </source>
</evidence>
<keyword evidence="2" id="KW-0645">Protease</keyword>
<dbReference type="SMART" id="SM00228">
    <property type="entry name" value="PDZ"/>
    <property type="match status" value="1"/>
</dbReference>
<dbReference type="InterPro" id="IPR036034">
    <property type="entry name" value="PDZ_sf"/>
</dbReference>
<accession>A0ABM7WRC5</accession>
<dbReference type="SUPFAM" id="SSF50156">
    <property type="entry name" value="PDZ domain-like"/>
    <property type="match status" value="1"/>
</dbReference>
<evidence type="ECO:0000256" key="2">
    <source>
        <dbReference type="ARBA" id="ARBA00022670"/>
    </source>
</evidence>
<keyword evidence="6" id="KW-1185">Reference proteome</keyword>
<dbReference type="PANTHER" id="PTHR22939:SF129">
    <property type="entry name" value="SERINE PROTEASE HTRA2, MITOCHONDRIAL"/>
    <property type="match status" value="1"/>
</dbReference>
<dbReference type="PROSITE" id="PS50106">
    <property type="entry name" value="PDZ"/>
    <property type="match status" value="1"/>
</dbReference>
<dbReference type="InterPro" id="IPR001478">
    <property type="entry name" value="PDZ"/>
</dbReference>
<dbReference type="RefSeq" id="WP_248359121.1">
    <property type="nucleotide sequence ID" value="NZ_AP025591.1"/>
</dbReference>
<dbReference type="Gene3D" id="2.40.10.120">
    <property type="match status" value="1"/>
</dbReference>
<dbReference type="Proteomes" id="UP001162891">
    <property type="component" value="Chromosome"/>
</dbReference>
<dbReference type="Gene3D" id="2.30.42.10">
    <property type="match status" value="1"/>
</dbReference>
<dbReference type="Pfam" id="PF13365">
    <property type="entry name" value="Trypsin_2"/>
    <property type="match status" value="1"/>
</dbReference>
<dbReference type="InterPro" id="IPR009003">
    <property type="entry name" value="Peptidase_S1_PA"/>
</dbReference>